<keyword evidence="4" id="KW-1185">Reference proteome</keyword>
<dbReference type="Proteomes" id="UP001566132">
    <property type="component" value="Unassembled WGS sequence"/>
</dbReference>
<protein>
    <recommendedName>
        <fullName evidence="2">Peptidase A2 domain-containing protein</fullName>
    </recommendedName>
</protein>
<feature type="domain" description="Peptidase A2" evidence="2">
    <location>
        <begin position="508"/>
        <end position="542"/>
    </location>
</feature>
<dbReference type="PROSITE" id="PS50175">
    <property type="entry name" value="ASP_PROT_RETROV"/>
    <property type="match status" value="1"/>
</dbReference>
<dbReference type="PANTHER" id="PTHR33194">
    <property type="entry name" value="ZINC KNUCKLE DOMAINCONTAINING PROTEIN"/>
    <property type="match status" value="1"/>
</dbReference>
<dbReference type="InterPro" id="IPR001995">
    <property type="entry name" value="Peptidase_A2_cat"/>
</dbReference>
<name>A0ABD1E0D3_HYPHA</name>
<dbReference type="PANTHER" id="PTHR33194:SF4">
    <property type="entry name" value="CCHC-TYPE DOMAIN-CONTAINING PROTEIN"/>
    <property type="match status" value="1"/>
</dbReference>
<comment type="caution">
    <text evidence="3">The sequence shown here is derived from an EMBL/GenBank/DDBJ whole genome shotgun (WGS) entry which is preliminary data.</text>
</comment>
<feature type="region of interest" description="Disordered" evidence="1">
    <location>
        <begin position="484"/>
        <end position="505"/>
    </location>
</feature>
<reference evidence="3 4" key="1">
    <citation type="submission" date="2024-05" db="EMBL/GenBank/DDBJ databases">
        <title>Genetic variation in Jamaican populations of the coffee berry borer (Hypothenemus hampei).</title>
        <authorList>
            <person name="Errbii M."/>
            <person name="Myrie A."/>
        </authorList>
    </citation>
    <scope>NUCLEOTIDE SEQUENCE [LARGE SCALE GENOMIC DNA]</scope>
    <source>
        <strain evidence="3">JA-Hopewell-2020-01-JO</strain>
        <tissue evidence="3">Whole body</tissue>
    </source>
</reference>
<sequence length="912" mass="105014">MGKSDIEIFYENLVNFKVKLGKDNKERCADNTVTTKKWTILQALIKTYNESVRLETTDTDLKYYDEKIRASIKVCADILKTRQHSNHAVNLDQGAQTQDIGSSTSIFCPLVNSTALALQPDQLTHNLPSLKKLSSSSITSEEDPLQITIVPLPYKKQGDIVETPAEPTPPQRQAVSNITAQESTNGQTMAATNSTINDALRQITDPATPKFVQPPIFRPASDSPSSFLLGYERAAIGNGWTDVYKILYLGQFLEGPAHKWYQKYLSNERNNANNWEMIKGISKWNLWIANNERLHQVLFTAENKDTRKKVKHYYYELLDLADEVDVNMPFVDFLAQFEKGLHPKFRQLYYILREDAMGQGTLRNIVQKLHRSQESLAENDEPLTSDNNHHPRFNNQNNWNNRYQGGFRDNNPSYNYTSNGSKPHDEDHQIIKDDQIIISTKITMRSNKVTSPTQELGMVDHSARTVGDTGTTAAAIIPIRIQTDTVHTQTGQDDSNRQPSGSCPTKYMDIVLDTGAGRSIIREDIVTSTDKLTNKVNLVGIGVYFIVQCCKRRMDKRIRKEVSQRSRQVTIKVTDHAYKRDNIKQHKNLLSKTPIKSAIKSIKSINGTRKIALKLDGNLKREYFDEDGNFCYKDFSLEEIEVCFVRESENEIILTQKIKELESRLNTNNEIKIYEVEKKFVLGKFDKKQNSSEWFASYELECSRHKIIESSQKIEALKFFVIGSAEDWYKANLTKIGLNNWSERKKSFLNVFVDKGWTIVRRAYSYKYLNGSLIDYALAKERLCLEAERGSTEITRIQMIVFGLPLEVQVELDREEITTITKLFEELRKKIEYSKGKIDEGKKKQQHQLENLKRPCQMCQTLGWPERYHSPTECRNKELYATKKKINLTEIEENLNERDDFFKIDIDENSLN</sequence>
<accession>A0ABD1E0D3</accession>
<evidence type="ECO:0000313" key="3">
    <source>
        <dbReference type="EMBL" id="KAL1487795.1"/>
    </source>
</evidence>
<feature type="compositionally biased region" description="Polar residues" evidence="1">
    <location>
        <begin position="484"/>
        <end position="503"/>
    </location>
</feature>
<evidence type="ECO:0000313" key="4">
    <source>
        <dbReference type="Proteomes" id="UP001566132"/>
    </source>
</evidence>
<organism evidence="3 4">
    <name type="scientific">Hypothenemus hampei</name>
    <name type="common">Coffee berry borer</name>
    <dbReference type="NCBI Taxonomy" id="57062"/>
    <lineage>
        <taxon>Eukaryota</taxon>
        <taxon>Metazoa</taxon>
        <taxon>Ecdysozoa</taxon>
        <taxon>Arthropoda</taxon>
        <taxon>Hexapoda</taxon>
        <taxon>Insecta</taxon>
        <taxon>Pterygota</taxon>
        <taxon>Neoptera</taxon>
        <taxon>Endopterygota</taxon>
        <taxon>Coleoptera</taxon>
        <taxon>Polyphaga</taxon>
        <taxon>Cucujiformia</taxon>
        <taxon>Curculionidae</taxon>
        <taxon>Scolytinae</taxon>
        <taxon>Hypothenemus</taxon>
    </lineage>
</organism>
<proteinExistence type="predicted"/>
<evidence type="ECO:0000256" key="1">
    <source>
        <dbReference type="SAM" id="MobiDB-lite"/>
    </source>
</evidence>
<gene>
    <name evidence="3" type="ORF">ABEB36_015550</name>
</gene>
<feature type="region of interest" description="Disordered" evidence="1">
    <location>
        <begin position="375"/>
        <end position="426"/>
    </location>
</feature>
<feature type="compositionally biased region" description="Polar residues" evidence="1">
    <location>
        <begin position="410"/>
        <end position="421"/>
    </location>
</feature>
<dbReference type="AlphaFoldDB" id="A0ABD1E0D3"/>
<dbReference type="EMBL" id="JBDJPC010000018">
    <property type="protein sequence ID" value="KAL1487795.1"/>
    <property type="molecule type" value="Genomic_DNA"/>
</dbReference>
<evidence type="ECO:0000259" key="2">
    <source>
        <dbReference type="PROSITE" id="PS50175"/>
    </source>
</evidence>